<feature type="transmembrane region" description="Helical" evidence="7">
    <location>
        <begin position="276"/>
        <end position="294"/>
    </location>
</feature>
<evidence type="ECO:0000256" key="3">
    <source>
        <dbReference type="ARBA" id="ARBA00022475"/>
    </source>
</evidence>
<dbReference type="InterPro" id="IPR036259">
    <property type="entry name" value="MFS_trans_sf"/>
</dbReference>
<evidence type="ECO:0000256" key="7">
    <source>
        <dbReference type="SAM" id="Phobius"/>
    </source>
</evidence>
<proteinExistence type="predicted"/>
<feature type="transmembrane region" description="Helical" evidence="7">
    <location>
        <begin position="306"/>
        <end position="325"/>
    </location>
</feature>
<evidence type="ECO:0000256" key="2">
    <source>
        <dbReference type="ARBA" id="ARBA00022448"/>
    </source>
</evidence>
<dbReference type="PANTHER" id="PTHR43266:SF2">
    <property type="entry name" value="MAJOR FACILITATOR SUPERFAMILY (MFS) PROFILE DOMAIN-CONTAINING PROTEIN"/>
    <property type="match status" value="1"/>
</dbReference>
<evidence type="ECO:0000256" key="1">
    <source>
        <dbReference type="ARBA" id="ARBA00004651"/>
    </source>
</evidence>
<comment type="subcellular location">
    <subcellularLocation>
        <location evidence="1">Cell membrane</location>
        <topology evidence="1">Multi-pass membrane protein</topology>
    </subcellularLocation>
</comment>
<evidence type="ECO:0000313" key="8">
    <source>
        <dbReference type="EMBL" id="MEK8032712.1"/>
    </source>
</evidence>
<gene>
    <name evidence="8" type="primary">lplT</name>
    <name evidence="8" type="ORF">AACH06_17975</name>
</gene>
<keyword evidence="5 7" id="KW-1133">Transmembrane helix</keyword>
<feature type="transmembrane region" description="Helical" evidence="7">
    <location>
        <begin position="241"/>
        <end position="264"/>
    </location>
</feature>
<dbReference type="NCBIfam" id="NF008397">
    <property type="entry name" value="PRK11195.1"/>
    <property type="match status" value="1"/>
</dbReference>
<organism evidence="8 9">
    <name type="scientific">Ideonella lacteola</name>
    <dbReference type="NCBI Taxonomy" id="2984193"/>
    <lineage>
        <taxon>Bacteria</taxon>
        <taxon>Pseudomonadati</taxon>
        <taxon>Pseudomonadota</taxon>
        <taxon>Betaproteobacteria</taxon>
        <taxon>Burkholderiales</taxon>
        <taxon>Sphaerotilaceae</taxon>
        <taxon>Ideonella</taxon>
    </lineage>
</organism>
<dbReference type="PANTHER" id="PTHR43266">
    <property type="entry name" value="MACROLIDE-EFFLUX PROTEIN"/>
    <property type="match status" value="1"/>
</dbReference>
<feature type="transmembrane region" description="Helical" evidence="7">
    <location>
        <begin position="391"/>
        <end position="411"/>
    </location>
</feature>
<feature type="transmembrane region" description="Helical" evidence="7">
    <location>
        <begin position="181"/>
        <end position="203"/>
    </location>
</feature>
<keyword evidence="2" id="KW-0813">Transport</keyword>
<comment type="caution">
    <text evidence="8">The sequence shown here is derived from an EMBL/GenBank/DDBJ whole genome shotgun (WGS) entry which is preliminary data.</text>
</comment>
<feature type="transmembrane region" description="Helical" evidence="7">
    <location>
        <begin position="134"/>
        <end position="161"/>
    </location>
</feature>
<dbReference type="Pfam" id="PF07690">
    <property type="entry name" value="MFS_1"/>
    <property type="match status" value="1"/>
</dbReference>
<feature type="transmembrane region" description="Helical" evidence="7">
    <location>
        <begin position="331"/>
        <end position="350"/>
    </location>
</feature>
<dbReference type="Proteomes" id="UP001371218">
    <property type="component" value="Unassembled WGS sequence"/>
</dbReference>
<name>A0ABU9BRX1_9BURK</name>
<keyword evidence="6 7" id="KW-0472">Membrane</keyword>
<feature type="transmembrane region" description="Helical" evidence="7">
    <location>
        <begin position="89"/>
        <end position="113"/>
    </location>
</feature>
<feature type="transmembrane region" description="Helical" evidence="7">
    <location>
        <begin position="12"/>
        <end position="37"/>
    </location>
</feature>
<dbReference type="InterPro" id="IPR011701">
    <property type="entry name" value="MFS"/>
</dbReference>
<reference evidence="8 9" key="1">
    <citation type="submission" date="2024-04" db="EMBL/GenBank/DDBJ databases">
        <title>Novel species of the genus Ideonella isolated from streams.</title>
        <authorList>
            <person name="Lu H."/>
        </authorList>
    </citation>
    <scope>NUCLEOTIDE SEQUENCE [LARGE SCALE GENOMIC DNA]</scope>
    <source>
        <strain evidence="8 9">DXS29W</strain>
    </source>
</reference>
<keyword evidence="4 7" id="KW-0812">Transmembrane</keyword>
<protein>
    <submittedName>
        <fullName evidence="8">Lysophospholipid transporter LplT</fullName>
    </submittedName>
</protein>
<evidence type="ECO:0000313" key="9">
    <source>
        <dbReference type="Proteomes" id="UP001371218"/>
    </source>
</evidence>
<dbReference type="Gene3D" id="1.20.1250.20">
    <property type="entry name" value="MFS general substrate transporter like domains"/>
    <property type="match status" value="1"/>
</dbReference>
<dbReference type="RefSeq" id="WP_341427127.1">
    <property type="nucleotide sequence ID" value="NZ_JBBUTG010000011.1"/>
</dbReference>
<feature type="transmembrane region" description="Helical" evidence="7">
    <location>
        <begin position="49"/>
        <end position="69"/>
    </location>
</feature>
<feature type="transmembrane region" description="Helical" evidence="7">
    <location>
        <begin position="362"/>
        <end position="385"/>
    </location>
</feature>
<evidence type="ECO:0000256" key="4">
    <source>
        <dbReference type="ARBA" id="ARBA00022692"/>
    </source>
</evidence>
<dbReference type="EMBL" id="JBBUTG010000011">
    <property type="protein sequence ID" value="MEK8032712.1"/>
    <property type="molecule type" value="Genomic_DNA"/>
</dbReference>
<evidence type="ECO:0000256" key="5">
    <source>
        <dbReference type="ARBA" id="ARBA00022989"/>
    </source>
</evidence>
<accession>A0ABU9BRX1</accession>
<keyword evidence="3" id="KW-1003">Cell membrane</keyword>
<dbReference type="SUPFAM" id="SSF103473">
    <property type="entry name" value="MFS general substrate transporter"/>
    <property type="match status" value="1"/>
</dbReference>
<evidence type="ECO:0000256" key="6">
    <source>
        <dbReference type="ARBA" id="ARBA00023136"/>
    </source>
</evidence>
<keyword evidence="9" id="KW-1185">Reference proteome</keyword>
<sequence length="414" mass="43390">MHTPDRRFPPGFRWLISAQFTSALADNALLIVTIALLQEQGWPGWWAPLLKFSFTLSYVFLAPFVGPLADAFPKARLMAVMNGVKALGVLALLAGLHPVLAFAVVGFGAAAYAPCKYGLITELVPPRQLVAANGWIEVSVVGAALLGTVLGGGLVSPWLLGAEAVQAAGRWLAAWPVVADHSALTASLAGLLLLYALAGAFNIRVADSGARYPASQIHPVVLARAFWRDHLLLWRDRDGGLSLAVTTIFWGVGATLQFAVLRWAVDRLGLTLDQAAYLQAAVAVGVVVGASVAGRWVPLAQAKRMLPAGVVLGLMMPVVACSGHLALAIPLLATVGIVGGLMVVPLNALLQHRGHELLSAGRSIAVQGCSENASILVMLAGYAALVAGDVPIVPVMWIFGLAIAAAMAWLMRRA</sequence>